<organism evidence="2 3">
    <name type="scientific">Rhizobium quercicola</name>
    <dbReference type="NCBI Taxonomy" id="2901226"/>
    <lineage>
        <taxon>Bacteria</taxon>
        <taxon>Pseudomonadati</taxon>
        <taxon>Pseudomonadota</taxon>
        <taxon>Alphaproteobacteria</taxon>
        <taxon>Hyphomicrobiales</taxon>
        <taxon>Rhizobiaceae</taxon>
        <taxon>Rhizobium/Agrobacterium group</taxon>
        <taxon>Rhizobium</taxon>
    </lineage>
</organism>
<feature type="domain" description="YjiS-like" evidence="1">
    <location>
        <begin position="6"/>
        <end position="27"/>
    </location>
</feature>
<keyword evidence="3" id="KW-1185">Reference proteome</keyword>
<protein>
    <submittedName>
        <fullName evidence="2">DUF1127 domain-containing protein</fullName>
    </submittedName>
</protein>
<evidence type="ECO:0000313" key="2">
    <source>
        <dbReference type="EMBL" id="MCD7109813.1"/>
    </source>
</evidence>
<reference evidence="2" key="1">
    <citation type="submission" date="2021-12" db="EMBL/GenBank/DDBJ databases">
        <authorList>
            <person name="Li Y."/>
        </authorList>
    </citation>
    <scope>NUCLEOTIDE SEQUENCE</scope>
    <source>
        <strain evidence="2">DKSPLA3</strain>
    </source>
</reference>
<dbReference type="Proteomes" id="UP001139089">
    <property type="component" value="Unassembled WGS sequence"/>
</dbReference>
<evidence type="ECO:0000313" key="3">
    <source>
        <dbReference type="Proteomes" id="UP001139089"/>
    </source>
</evidence>
<evidence type="ECO:0000259" key="1">
    <source>
        <dbReference type="Pfam" id="PF06568"/>
    </source>
</evidence>
<comment type="caution">
    <text evidence="2">The sequence shown here is derived from an EMBL/GenBank/DDBJ whole genome shotgun (WGS) entry which is preliminary data.</text>
</comment>
<dbReference type="Pfam" id="PF06568">
    <property type="entry name" value="YjiS-like"/>
    <property type="match status" value="1"/>
</dbReference>
<dbReference type="EMBL" id="JAJOZR010000007">
    <property type="protein sequence ID" value="MCD7109813.1"/>
    <property type="molecule type" value="Genomic_DNA"/>
</dbReference>
<sequence>MKRAGRLVLRDLTDDQLKDIGLTRWEVREELGKSYFIE</sequence>
<proteinExistence type="predicted"/>
<gene>
    <name evidence="2" type="ORF">LRX75_12285</name>
</gene>
<accession>A0A9X1T7H4</accession>
<dbReference type="InterPro" id="IPR009506">
    <property type="entry name" value="YjiS-like"/>
</dbReference>
<dbReference type="AlphaFoldDB" id="A0A9X1T7H4"/>
<name>A0A9X1T7H4_9HYPH</name>